<dbReference type="SUPFAM" id="SSF52047">
    <property type="entry name" value="RNI-like"/>
    <property type="match status" value="1"/>
</dbReference>
<evidence type="ECO:0000256" key="3">
    <source>
        <dbReference type="SAM" id="SignalP"/>
    </source>
</evidence>
<keyword evidence="3" id="KW-0732">Signal</keyword>
<dbReference type="Gene3D" id="3.80.10.10">
    <property type="entry name" value="Ribonuclease Inhibitor"/>
    <property type="match status" value="1"/>
</dbReference>
<gene>
    <name evidence="4" type="ORF">BGZ80_010236</name>
</gene>
<evidence type="ECO:0000313" key="5">
    <source>
        <dbReference type="Proteomes" id="UP000703661"/>
    </source>
</evidence>
<keyword evidence="5" id="KW-1185">Reference proteome</keyword>
<evidence type="ECO:0000256" key="2">
    <source>
        <dbReference type="SAM" id="Phobius"/>
    </source>
</evidence>
<keyword evidence="2" id="KW-0472">Membrane</keyword>
<reference evidence="4" key="1">
    <citation type="journal article" date="2020" name="Fungal Divers.">
        <title>Resolving the Mortierellaceae phylogeny through synthesis of multi-gene phylogenetics and phylogenomics.</title>
        <authorList>
            <person name="Vandepol N."/>
            <person name="Liber J."/>
            <person name="Desiro A."/>
            <person name="Na H."/>
            <person name="Kennedy M."/>
            <person name="Barry K."/>
            <person name="Grigoriev I.V."/>
            <person name="Miller A.N."/>
            <person name="O'Donnell K."/>
            <person name="Stajich J.E."/>
            <person name="Bonito G."/>
        </authorList>
    </citation>
    <scope>NUCLEOTIDE SEQUENCE</scope>
    <source>
        <strain evidence="4">NRRL 2769</strain>
    </source>
</reference>
<dbReference type="Proteomes" id="UP000703661">
    <property type="component" value="Unassembled WGS sequence"/>
</dbReference>
<feature type="transmembrane region" description="Helical" evidence="2">
    <location>
        <begin position="312"/>
        <end position="334"/>
    </location>
</feature>
<keyword evidence="2" id="KW-1133">Transmembrane helix</keyword>
<accession>A0A9P6T018</accession>
<feature type="compositionally biased region" description="Low complexity" evidence="1">
    <location>
        <begin position="53"/>
        <end position="88"/>
    </location>
</feature>
<comment type="caution">
    <text evidence="4">The sequence shown here is derived from an EMBL/GenBank/DDBJ whole genome shotgun (WGS) entry which is preliminary data.</text>
</comment>
<feature type="compositionally biased region" description="Basic and acidic residues" evidence="1">
    <location>
        <begin position="683"/>
        <end position="695"/>
    </location>
</feature>
<evidence type="ECO:0000256" key="1">
    <source>
        <dbReference type="SAM" id="MobiDB-lite"/>
    </source>
</evidence>
<protein>
    <submittedName>
        <fullName evidence="4">Uncharacterized protein</fullName>
    </submittedName>
</protein>
<feature type="chain" id="PRO_5040317829" evidence="3">
    <location>
        <begin position="41"/>
        <end position="1136"/>
    </location>
</feature>
<sequence length="1136" mass="126420">MRPLGRSPPPGRFPSLFLVLPHILLFAFLINTHHNAIAHASPTLTGIVDAGPTSSSSSTHAITTSAATTSTHKVTATRSTSTASRSLAPAPPPIVSTKTSAAQPTSSPFLPKRCKNCPPNNNLGQTCFKNTICVPLNLLCDIGYLTNTTVGTNSTNSTTELNQCMDVHGPASESDPFTCQGQLCYSTNFLPLPSPGKGTIDRSSSTTCMDGSYFSLYGSSDQGGAMRYTQSCVPLDQPGSPTTPVCKDWEYPARSSCLLKTCGPYLDCEPPWECKKSTINGVVATYGLCMSANSTADPDGDDDSDDTSHERMLIGVLVGVCSLVLGVGVGTAVCHYRKRRMRQMVTQNSVRNDVALNQKSSLMTTLHTYFDACCCCFYGHNIELGRDGLDAETASEGGAQDPHVLPVAESEIQATPLNSSHRSNLIFARRWLWGAGRNIDDASDPRIGLTAGGVTVLPENEPPPMYHQGPDLPSYRDRNSIPLTSVTRPTSVTDQASPESASLVSKQWNAISRRHLNLTLRWFLAVSESKQRESIEQLSNVDVLYVQFYDDRLSKGCIFPEYFAIDSTYDDSWKALSSALSTTSVTCAGNKIKKLVLNGDIRYKHRLYPLLPFLAGLTELRLEKIYDAAVNLYVIFSFCPHLQHLYLEARGNDITGATDQVFLQLLGSPRPENNTTPSSDVQLPREEKREEEQEKQQVTVKLGTLRLKSLAIHGLDYGMTVIEPILRSCPEVTRVEITQWNRWMGDQSDAMTRSKLYSILNESCPLLKHVHIYLVHDKLTVQTALSFIDTFPQIYSLTFTTLDLARPKMCDIFFSPNFSSRLTTLEITQSFETEPLAHALHRILCSTPTLEHLKAPAVRYWAEYMDLDGETDDKGQYRPDYCIRRSSPRPPGPTLSLHHPWISREIWACRGLKTLRMWIQGAKGDVRDTKSARIMFGYLATICPDLREIHITRSSVNVTLEGGLCLLSPLKHLRRLEIETDAIPKLKRKDVFWLASCKNNSNKGKRDRFIQELGRRRIFSELKTEAEKEIHAKANRPRYLPSSEPTGKIASDTTMNGRFKAVTFEDVIASAEISSVVKVLEEREREENPCWPGLELFALVVSRSGVMYLTRHEIEGTIRRVRSNMEIRSIFNSLDY</sequence>
<feature type="signal peptide" evidence="3">
    <location>
        <begin position="1"/>
        <end position="40"/>
    </location>
</feature>
<feature type="region of interest" description="Disordered" evidence="1">
    <location>
        <begin position="51"/>
        <end position="107"/>
    </location>
</feature>
<name>A0A9P6T018_9FUNG</name>
<evidence type="ECO:0000313" key="4">
    <source>
        <dbReference type="EMBL" id="KAG0014777.1"/>
    </source>
</evidence>
<keyword evidence="2" id="KW-0812">Transmembrane</keyword>
<dbReference type="EMBL" id="JAAAID010000692">
    <property type="protein sequence ID" value="KAG0014777.1"/>
    <property type="molecule type" value="Genomic_DNA"/>
</dbReference>
<feature type="compositionally biased region" description="Polar residues" evidence="1">
    <location>
        <begin position="96"/>
        <end position="107"/>
    </location>
</feature>
<proteinExistence type="predicted"/>
<dbReference type="InterPro" id="IPR032675">
    <property type="entry name" value="LRR_dom_sf"/>
</dbReference>
<dbReference type="AlphaFoldDB" id="A0A9P6T018"/>
<feature type="region of interest" description="Disordered" evidence="1">
    <location>
        <begin position="667"/>
        <end position="695"/>
    </location>
</feature>
<organism evidence="4 5">
    <name type="scientific">Entomortierella chlamydospora</name>
    <dbReference type="NCBI Taxonomy" id="101097"/>
    <lineage>
        <taxon>Eukaryota</taxon>
        <taxon>Fungi</taxon>
        <taxon>Fungi incertae sedis</taxon>
        <taxon>Mucoromycota</taxon>
        <taxon>Mortierellomycotina</taxon>
        <taxon>Mortierellomycetes</taxon>
        <taxon>Mortierellales</taxon>
        <taxon>Mortierellaceae</taxon>
        <taxon>Entomortierella</taxon>
    </lineage>
</organism>
<feature type="compositionally biased region" description="Polar residues" evidence="1">
    <location>
        <begin position="671"/>
        <end position="681"/>
    </location>
</feature>